<protein>
    <recommendedName>
        <fullName evidence="2">TOD1/MUCI70 glycosyltransferase-like domain-containing protein</fullName>
    </recommendedName>
</protein>
<keyword evidence="1" id="KW-0812">Transmembrane</keyword>
<sequence>MDDYYAFSNTVLVLGVLNAFTFPKCLTFVIFITFAIAQHKYHRSVYEEADANKRKKRYCRPLLDRRMKIYYHEGMEPWSSKKNTLSDWEIHSSFSCSQTVSILYLLHSHTREHSSPIENEPACNKPDGMYSKLKETRGGLGLWTHYPADLDRIILPLVVRTSKAG</sequence>
<keyword evidence="1" id="KW-1133">Transmembrane helix</keyword>
<dbReference type="Pfam" id="PF04765">
    <property type="entry name" value="TOD1_MUCI70"/>
    <property type="match status" value="1"/>
</dbReference>
<dbReference type="InterPro" id="IPR048354">
    <property type="entry name" value="TOD1_MUCI70_glycTrfase_dom"/>
</dbReference>
<reference evidence="3 4" key="1">
    <citation type="journal article" date="2021" name="Comput. Struct. Biotechnol. J.">
        <title>De novo genome assembly of the potent medicinal plant Rehmannia glutinosa using nanopore technology.</title>
        <authorList>
            <person name="Ma L."/>
            <person name="Dong C."/>
            <person name="Song C."/>
            <person name="Wang X."/>
            <person name="Zheng X."/>
            <person name="Niu Y."/>
            <person name="Chen S."/>
            <person name="Feng W."/>
        </authorList>
    </citation>
    <scope>NUCLEOTIDE SEQUENCE [LARGE SCALE GENOMIC DNA]</scope>
    <source>
        <strain evidence="3">DH-2019</strain>
    </source>
</reference>
<comment type="caution">
    <text evidence="3">The sequence shown here is derived from an EMBL/GenBank/DDBJ whole genome shotgun (WGS) entry which is preliminary data.</text>
</comment>
<dbReference type="Proteomes" id="UP001318860">
    <property type="component" value="Unassembled WGS sequence"/>
</dbReference>
<evidence type="ECO:0000313" key="4">
    <source>
        <dbReference type="Proteomes" id="UP001318860"/>
    </source>
</evidence>
<keyword evidence="4" id="KW-1185">Reference proteome</keyword>
<feature type="domain" description="TOD1/MUCI70 glycosyltransferase-like" evidence="2">
    <location>
        <begin position="33"/>
        <end position="87"/>
    </location>
</feature>
<evidence type="ECO:0000256" key="1">
    <source>
        <dbReference type="SAM" id="Phobius"/>
    </source>
</evidence>
<proteinExistence type="predicted"/>
<accession>A0ABR0WF22</accession>
<dbReference type="EMBL" id="JABTTQ020000012">
    <property type="protein sequence ID" value="KAK6144679.1"/>
    <property type="molecule type" value="Genomic_DNA"/>
</dbReference>
<name>A0ABR0WF22_REHGL</name>
<evidence type="ECO:0000313" key="3">
    <source>
        <dbReference type="EMBL" id="KAK6144679.1"/>
    </source>
</evidence>
<feature type="transmembrane region" description="Helical" evidence="1">
    <location>
        <begin position="12"/>
        <end position="37"/>
    </location>
</feature>
<organism evidence="3 4">
    <name type="scientific">Rehmannia glutinosa</name>
    <name type="common">Chinese foxglove</name>
    <dbReference type="NCBI Taxonomy" id="99300"/>
    <lineage>
        <taxon>Eukaryota</taxon>
        <taxon>Viridiplantae</taxon>
        <taxon>Streptophyta</taxon>
        <taxon>Embryophyta</taxon>
        <taxon>Tracheophyta</taxon>
        <taxon>Spermatophyta</taxon>
        <taxon>Magnoliopsida</taxon>
        <taxon>eudicotyledons</taxon>
        <taxon>Gunneridae</taxon>
        <taxon>Pentapetalae</taxon>
        <taxon>asterids</taxon>
        <taxon>lamiids</taxon>
        <taxon>Lamiales</taxon>
        <taxon>Orobanchaceae</taxon>
        <taxon>Rehmannieae</taxon>
        <taxon>Rehmannia</taxon>
    </lineage>
</organism>
<gene>
    <name evidence="3" type="ORF">DH2020_021499</name>
</gene>
<evidence type="ECO:0000259" key="2">
    <source>
        <dbReference type="Pfam" id="PF04765"/>
    </source>
</evidence>
<keyword evidence="1" id="KW-0472">Membrane</keyword>